<evidence type="ECO:0000256" key="1">
    <source>
        <dbReference type="SAM" id="MobiDB-lite"/>
    </source>
</evidence>
<dbReference type="RefSeq" id="WP_111146859.1">
    <property type="nucleotide sequence ID" value="NZ_QKRB01000044.1"/>
</dbReference>
<feature type="compositionally biased region" description="Basic and acidic residues" evidence="1">
    <location>
        <begin position="267"/>
        <end position="283"/>
    </location>
</feature>
<feature type="region of interest" description="Disordered" evidence="1">
    <location>
        <begin position="241"/>
        <end position="283"/>
    </location>
</feature>
<dbReference type="Proteomes" id="UP000249522">
    <property type="component" value="Unassembled WGS sequence"/>
</dbReference>
<evidence type="ECO:0000313" key="2">
    <source>
        <dbReference type="EMBL" id="PZD95230.1"/>
    </source>
</evidence>
<dbReference type="OrthoDB" id="2602979at2"/>
<sequence length="283" mass="32557">MRLHPFFNEDGDIGGGYAPEAVETAPEPSSVVTEDYESLGDGNAPEPAETGAQPTEDVTKQQSFANRLREEKERAIAEERAKWEREQQAELAYLDKVAQMNGFRDREEYKRALDAHLQQQQMEQEAHRMGLDLETYQQFFQPVNTELQQLKTEVEAFREMYQQQETKAQQAAKWSALYNEFPALAESASAFHEGKDPEWYNDGMKGYIDRGYDPVDAYRLAHASTIARQQEQETLARITGRDERQVLSSTDSPHNMQLNPADMSPEDIERISERVRRGERITF</sequence>
<comment type="caution">
    <text evidence="2">The sequence shown here is derived from an EMBL/GenBank/DDBJ whole genome shotgun (WGS) entry which is preliminary data.</text>
</comment>
<evidence type="ECO:0000313" key="3">
    <source>
        <dbReference type="Proteomes" id="UP000249522"/>
    </source>
</evidence>
<protein>
    <submittedName>
        <fullName evidence="2">Uncharacterized protein</fullName>
    </submittedName>
</protein>
<gene>
    <name evidence="2" type="ORF">DNH61_11765</name>
</gene>
<feature type="compositionally biased region" description="Polar residues" evidence="1">
    <location>
        <begin position="246"/>
        <end position="258"/>
    </location>
</feature>
<reference evidence="2 3" key="1">
    <citation type="submission" date="2018-06" db="EMBL/GenBank/DDBJ databases">
        <title>Paenibacillus imtechensis sp. nov.</title>
        <authorList>
            <person name="Pinnaka A.K."/>
            <person name="Singh H."/>
            <person name="Kaur M."/>
        </authorList>
    </citation>
    <scope>NUCLEOTIDE SEQUENCE [LARGE SCALE GENOMIC DNA]</scope>
    <source>
        <strain evidence="2 3">SMB1</strain>
    </source>
</reference>
<organism evidence="2 3">
    <name type="scientific">Paenibacillus sambharensis</name>
    <dbReference type="NCBI Taxonomy" id="1803190"/>
    <lineage>
        <taxon>Bacteria</taxon>
        <taxon>Bacillati</taxon>
        <taxon>Bacillota</taxon>
        <taxon>Bacilli</taxon>
        <taxon>Bacillales</taxon>
        <taxon>Paenibacillaceae</taxon>
        <taxon>Paenibacillus</taxon>
    </lineage>
</organism>
<name>A0A2W1LAR7_9BACL</name>
<dbReference type="AlphaFoldDB" id="A0A2W1LAR7"/>
<feature type="region of interest" description="Disordered" evidence="1">
    <location>
        <begin position="1"/>
        <end position="73"/>
    </location>
</feature>
<proteinExistence type="predicted"/>
<dbReference type="EMBL" id="QKRB01000044">
    <property type="protein sequence ID" value="PZD95230.1"/>
    <property type="molecule type" value="Genomic_DNA"/>
</dbReference>
<keyword evidence="3" id="KW-1185">Reference proteome</keyword>
<accession>A0A2W1LAR7</accession>